<feature type="compositionally biased region" description="Basic and acidic residues" evidence="3">
    <location>
        <begin position="32"/>
        <end position="46"/>
    </location>
</feature>
<dbReference type="Gene3D" id="1.25.40.20">
    <property type="entry name" value="Ankyrin repeat-containing domain"/>
    <property type="match status" value="1"/>
</dbReference>
<keyword evidence="5" id="KW-1185">Reference proteome</keyword>
<dbReference type="InParanoid" id="A0A0G4EU21"/>
<dbReference type="PANTHER" id="PTHR24189">
    <property type="entry name" value="MYOTROPHIN"/>
    <property type="match status" value="1"/>
</dbReference>
<dbReference type="EMBL" id="CDMY01000319">
    <property type="protein sequence ID" value="CEM02133.1"/>
    <property type="molecule type" value="Genomic_DNA"/>
</dbReference>
<keyword evidence="2" id="KW-0040">ANK repeat</keyword>
<evidence type="ECO:0000313" key="4">
    <source>
        <dbReference type="EMBL" id="CEM02133.1"/>
    </source>
</evidence>
<dbReference type="SUPFAM" id="SSF48403">
    <property type="entry name" value="Ankyrin repeat"/>
    <property type="match status" value="1"/>
</dbReference>
<proteinExistence type="predicted"/>
<dbReference type="AlphaFoldDB" id="A0A0G4EU21"/>
<keyword evidence="1" id="KW-0677">Repeat</keyword>
<evidence type="ECO:0000256" key="2">
    <source>
        <dbReference type="ARBA" id="ARBA00023043"/>
    </source>
</evidence>
<evidence type="ECO:0000256" key="1">
    <source>
        <dbReference type="ARBA" id="ARBA00022737"/>
    </source>
</evidence>
<gene>
    <name evidence="4" type="ORF">Vbra_1696</name>
</gene>
<feature type="compositionally biased region" description="Basic and acidic residues" evidence="3">
    <location>
        <begin position="8"/>
        <end position="18"/>
    </location>
</feature>
<evidence type="ECO:0000256" key="3">
    <source>
        <dbReference type="SAM" id="MobiDB-lite"/>
    </source>
</evidence>
<dbReference type="InterPro" id="IPR050745">
    <property type="entry name" value="Multifunctional_regulatory"/>
</dbReference>
<dbReference type="VEuPathDB" id="CryptoDB:Vbra_1696"/>
<name>A0A0G4EU21_VITBC</name>
<reference evidence="4 5" key="1">
    <citation type="submission" date="2014-11" db="EMBL/GenBank/DDBJ databases">
        <authorList>
            <person name="Zhu J."/>
            <person name="Qi W."/>
            <person name="Song R."/>
        </authorList>
    </citation>
    <scope>NUCLEOTIDE SEQUENCE [LARGE SCALE GENOMIC DNA]</scope>
</reference>
<accession>A0A0G4EU21</accession>
<dbReference type="InterPro" id="IPR036770">
    <property type="entry name" value="Ankyrin_rpt-contain_sf"/>
</dbReference>
<dbReference type="Proteomes" id="UP000041254">
    <property type="component" value="Unassembled WGS sequence"/>
</dbReference>
<organism evidence="4 5">
    <name type="scientific">Vitrella brassicaformis (strain CCMP3155)</name>
    <dbReference type="NCBI Taxonomy" id="1169540"/>
    <lineage>
        <taxon>Eukaryota</taxon>
        <taxon>Sar</taxon>
        <taxon>Alveolata</taxon>
        <taxon>Colpodellida</taxon>
        <taxon>Vitrellaceae</taxon>
        <taxon>Vitrella</taxon>
    </lineage>
</organism>
<protein>
    <submittedName>
        <fullName evidence="4">Uncharacterized protein</fullName>
    </submittedName>
</protein>
<sequence>MSAANALKAEETPEECRESLGPYAAKMPTNARDQKEQLLEVGDKRSTTGPADGGDGDEGPPVPRGWKSHKNGVEVRVPPGTSDASSQLILAILRRTITHPQHMTQLIQQADPNAQPRLHVEGTTTTPTTRFKHYPLLSLSIDNLSDNSVPTIWAAKGDNASAPVAIPKWQTPGLQLAIMRILIERGADINAGLGSPIRVAIASCKRTAFDLLMSQLGIQLRGRQVLDLPETLPTDQPTEAHEAILLSFYQQLIQRDSTLATERRADGNNYLHVAAADRTLPFVCSQQFIENYIGLLVANGADIAGVDNDLRVTPLHHAALRGSHRLAASLCRRLAAADVNRGPPNDPSFTPLTISARCLYGVTQTLQDNNTGQAVRDRANIRIPQWKATIRTLLRAGADIALMPMATEGQRQQRQWVLAECTTVLNELGDAVMAAINDALAPQRSLAALLAHCHTG</sequence>
<dbReference type="PhylomeDB" id="A0A0G4EU21"/>
<feature type="region of interest" description="Disordered" evidence="3">
    <location>
        <begin position="1"/>
        <end position="81"/>
    </location>
</feature>
<evidence type="ECO:0000313" key="5">
    <source>
        <dbReference type="Proteomes" id="UP000041254"/>
    </source>
</evidence>